<feature type="transmembrane region" description="Helical" evidence="7">
    <location>
        <begin position="42"/>
        <end position="62"/>
    </location>
</feature>
<keyword evidence="2 7" id="KW-0813">Transport</keyword>
<gene>
    <name evidence="8" type="ORF">GJ697_07940</name>
</gene>
<dbReference type="Pfam" id="PF03824">
    <property type="entry name" value="NicO"/>
    <property type="match status" value="1"/>
</dbReference>
<feature type="transmembrane region" description="Helical" evidence="7">
    <location>
        <begin position="234"/>
        <end position="255"/>
    </location>
</feature>
<evidence type="ECO:0000256" key="1">
    <source>
        <dbReference type="ARBA" id="ARBA00004127"/>
    </source>
</evidence>
<proteinExistence type="inferred from homology"/>
<comment type="caution">
    <text evidence="8">The sequence shown here is derived from an EMBL/GenBank/DDBJ whole genome shotgun (WGS) entry which is preliminary data.</text>
</comment>
<dbReference type="InterPro" id="IPR011541">
    <property type="entry name" value="Ni/Co_transpt_high_affinity"/>
</dbReference>
<reference evidence="8 9" key="1">
    <citation type="submission" date="2019-11" db="EMBL/GenBank/DDBJ databases">
        <title>Novel species isolated from a subtropical stream in China.</title>
        <authorList>
            <person name="Lu H."/>
        </authorList>
    </citation>
    <scope>NUCLEOTIDE SEQUENCE [LARGE SCALE GENOMIC DNA]</scope>
    <source>
        <strain evidence="8 9">FT25W</strain>
    </source>
</reference>
<dbReference type="EMBL" id="WKJM01000005">
    <property type="protein sequence ID" value="MRX07758.1"/>
    <property type="molecule type" value="Genomic_DNA"/>
</dbReference>
<keyword evidence="3" id="KW-0533">Nickel</keyword>
<keyword evidence="4 7" id="KW-0812">Transmembrane</keyword>
<feature type="transmembrane region" description="Helical" evidence="7">
    <location>
        <begin position="117"/>
        <end position="140"/>
    </location>
</feature>
<evidence type="ECO:0000313" key="8">
    <source>
        <dbReference type="EMBL" id="MRX07758.1"/>
    </source>
</evidence>
<evidence type="ECO:0000256" key="7">
    <source>
        <dbReference type="RuleBase" id="RU362101"/>
    </source>
</evidence>
<dbReference type="Proteomes" id="UP000481037">
    <property type="component" value="Unassembled WGS sequence"/>
</dbReference>
<evidence type="ECO:0000256" key="3">
    <source>
        <dbReference type="ARBA" id="ARBA00022596"/>
    </source>
</evidence>
<dbReference type="RefSeq" id="WP_154362292.1">
    <property type="nucleotide sequence ID" value="NZ_WKJM01000005.1"/>
</dbReference>
<keyword evidence="9" id="KW-1185">Reference proteome</keyword>
<name>A0A6L5QE08_9BURK</name>
<organism evidence="8 9">
    <name type="scientific">Duganella alba</name>
    <dbReference type="NCBI Taxonomy" id="2666081"/>
    <lineage>
        <taxon>Bacteria</taxon>
        <taxon>Pseudomonadati</taxon>
        <taxon>Pseudomonadota</taxon>
        <taxon>Betaproteobacteria</taxon>
        <taxon>Burkholderiales</taxon>
        <taxon>Oxalobacteraceae</taxon>
        <taxon>Telluria group</taxon>
        <taxon>Duganella</taxon>
    </lineage>
</organism>
<evidence type="ECO:0000256" key="5">
    <source>
        <dbReference type="ARBA" id="ARBA00022989"/>
    </source>
</evidence>
<comment type="subcellular location">
    <subcellularLocation>
        <location evidence="7">Cell membrane</location>
        <topology evidence="7">Multi-pass membrane protein</topology>
    </subcellularLocation>
    <subcellularLocation>
        <location evidence="1">Endomembrane system</location>
        <topology evidence="1">Multi-pass membrane protein</topology>
    </subcellularLocation>
</comment>
<feature type="transmembrane region" description="Helical" evidence="7">
    <location>
        <begin position="204"/>
        <end position="222"/>
    </location>
</feature>
<keyword evidence="5 7" id="KW-1133">Transmembrane helix</keyword>
<evidence type="ECO:0000313" key="9">
    <source>
        <dbReference type="Proteomes" id="UP000481037"/>
    </source>
</evidence>
<dbReference type="GO" id="GO:0015099">
    <property type="term" value="F:nickel cation transmembrane transporter activity"/>
    <property type="evidence" value="ECO:0007669"/>
    <property type="project" value="UniProtKB-UniRule"/>
</dbReference>
<dbReference type="GO" id="GO:0005886">
    <property type="term" value="C:plasma membrane"/>
    <property type="evidence" value="ECO:0007669"/>
    <property type="project" value="UniProtKB-SubCell"/>
</dbReference>
<sequence>MSEALPTLELALLLGLRHGLAPDHLAAIDGLTMRARPAVAPWMGALFALGHGVVVLLMVALTSMASTWLQPAPALLGALDALEWLPGILLLTLAVLNARSLMWPQQGRGRSALAARLLAPLAAVGPLAALGVGMLFALGVESMLQAFAWGYAATSLAGGAGSALQAAGVFVLGMALTDTLDGYATARIAASAGAQAIQRFRRRIGWPIIILCAVSGVQLLTSKLCASCAPEEDWMNRLGLGMAMATLALYAFSWWRGWRPADRPARPESKSAR</sequence>
<accession>A0A6L5QE08</accession>
<dbReference type="AlphaFoldDB" id="A0A6L5QE08"/>
<evidence type="ECO:0000256" key="6">
    <source>
        <dbReference type="ARBA" id="ARBA00023136"/>
    </source>
</evidence>
<keyword evidence="6 7" id="KW-0472">Membrane</keyword>
<feature type="transmembrane region" description="Helical" evidence="7">
    <location>
        <begin position="74"/>
        <end position="96"/>
    </location>
</feature>
<feature type="transmembrane region" description="Helical" evidence="7">
    <location>
        <begin position="146"/>
        <end position="172"/>
    </location>
</feature>
<evidence type="ECO:0000256" key="2">
    <source>
        <dbReference type="ARBA" id="ARBA00022448"/>
    </source>
</evidence>
<dbReference type="GO" id="GO:0012505">
    <property type="term" value="C:endomembrane system"/>
    <property type="evidence" value="ECO:0007669"/>
    <property type="project" value="UniProtKB-SubCell"/>
</dbReference>
<evidence type="ECO:0000256" key="4">
    <source>
        <dbReference type="ARBA" id="ARBA00022692"/>
    </source>
</evidence>
<comment type="similarity">
    <text evidence="7">Belongs to the NiCoT transporter (TC 2.A.52) family.</text>
</comment>
<protein>
    <recommendedName>
        <fullName evidence="7">Nickel/cobalt efflux system</fullName>
    </recommendedName>
</protein>